<evidence type="ECO:0000256" key="1">
    <source>
        <dbReference type="SAM" id="Phobius"/>
    </source>
</evidence>
<name>A0A0R3RLE2_9BILA</name>
<dbReference type="WBParaSite" id="EEL_0000230101-mRNA-1">
    <property type="protein sequence ID" value="EEL_0000230101-mRNA-1"/>
    <property type="gene ID" value="EEL_0000230101"/>
</dbReference>
<keyword evidence="1" id="KW-0472">Membrane</keyword>
<organism evidence="2 3">
    <name type="scientific">Elaeophora elaphi</name>
    <dbReference type="NCBI Taxonomy" id="1147741"/>
    <lineage>
        <taxon>Eukaryota</taxon>
        <taxon>Metazoa</taxon>
        <taxon>Ecdysozoa</taxon>
        <taxon>Nematoda</taxon>
        <taxon>Chromadorea</taxon>
        <taxon>Rhabditida</taxon>
        <taxon>Spirurina</taxon>
        <taxon>Spiruromorpha</taxon>
        <taxon>Filarioidea</taxon>
        <taxon>Onchocercidae</taxon>
        <taxon>Elaeophora</taxon>
    </lineage>
</organism>
<keyword evidence="1" id="KW-0812">Transmembrane</keyword>
<keyword evidence="2" id="KW-1185">Reference proteome</keyword>
<reference evidence="3" key="1">
    <citation type="submission" date="2017-02" db="UniProtKB">
        <authorList>
            <consortium name="WormBaseParasite"/>
        </authorList>
    </citation>
    <scope>IDENTIFICATION</scope>
</reference>
<proteinExistence type="predicted"/>
<accession>A0A0R3RLE2</accession>
<dbReference type="AlphaFoldDB" id="A0A0R3RLE2"/>
<protein>
    <submittedName>
        <fullName evidence="3">Transmembrane protein</fullName>
    </submittedName>
</protein>
<dbReference type="Proteomes" id="UP000050640">
    <property type="component" value="Unplaced"/>
</dbReference>
<evidence type="ECO:0000313" key="2">
    <source>
        <dbReference type="Proteomes" id="UP000050640"/>
    </source>
</evidence>
<feature type="transmembrane region" description="Helical" evidence="1">
    <location>
        <begin position="19"/>
        <end position="40"/>
    </location>
</feature>
<keyword evidence="1" id="KW-1133">Transmembrane helix</keyword>
<sequence length="145" mass="16234">MIICACTVLAVIDLANYNFGLYIILLCIVGLMIACAFCVANPNACKNPSWYARFCLLLQELYPEHLYRSSAATSNVNEATFSVADNNTAQRFRNENRAVIAMLAPAVHIMHHVWKGMAWVTEDVSEDERVTNCQTVCDIELISQK</sequence>
<evidence type="ECO:0000313" key="3">
    <source>
        <dbReference type="WBParaSite" id="EEL_0000230101-mRNA-1"/>
    </source>
</evidence>